<feature type="non-terminal residue" evidence="1">
    <location>
        <position position="1"/>
    </location>
</feature>
<dbReference type="OrthoDB" id="10056382at2759"/>
<sequence>KSGCKTKSDIVDKIYEFQRSLTQEKCQKYIDRLKKERHVDIDLIEEILEFCLDGHCNRSNLSVLIFSSLRNFSVTFRDAELFLNQINCMSAKSAAKQLFKFKTEPLDLVEDGRGGKHKAALYDFYPELELEAKSFVEREVKKKECSFTALNLAKYINSFYNQLTKSSDSGNNLIRSERMVRYDLKAWGYECKRNSKSPYFLGHERQHVVNDRNQLIEYFVNRKEHYFKINENLEWIFQDDKPTFLIFHDKSTFRSCEQYHSRLLKKGYETFFNKGRGRSLMISDFLVAHPSSPFFFLSEEQWNRATKKYPSLLETDGIHYDKNTCTGSIKPGQDSYFESDTILSQFERLFQMLEFKTEYQNPVRSNIEILVDNARTRQKFFWVLEVAEFESEVEILKF</sequence>
<comment type="caution">
    <text evidence="1">The sequence shown here is derived from an EMBL/GenBank/DDBJ whole genome shotgun (WGS) entry which is preliminary data.</text>
</comment>
<dbReference type="AlphaFoldDB" id="A0A814CDR5"/>
<dbReference type="Proteomes" id="UP000663879">
    <property type="component" value="Unassembled WGS sequence"/>
</dbReference>
<protein>
    <submittedName>
        <fullName evidence="1">Uncharacterized protein</fullName>
    </submittedName>
</protein>
<accession>A0A814CDR5</accession>
<name>A0A814CDR5_9BILA</name>
<evidence type="ECO:0000313" key="2">
    <source>
        <dbReference type="Proteomes" id="UP000663879"/>
    </source>
</evidence>
<gene>
    <name evidence="1" type="ORF">OXX778_LOCUS13350</name>
</gene>
<reference evidence="1" key="1">
    <citation type="submission" date="2021-02" db="EMBL/GenBank/DDBJ databases">
        <authorList>
            <person name="Nowell W R."/>
        </authorList>
    </citation>
    <scope>NUCLEOTIDE SEQUENCE</scope>
    <source>
        <strain evidence="1">Ploen Becks lab</strain>
    </source>
</reference>
<keyword evidence="2" id="KW-1185">Reference proteome</keyword>
<dbReference type="EMBL" id="CAJNOC010002548">
    <property type="protein sequence ID" value="CAF0939473.1"/>
    <property type="molecule type" value="Genomic_DNA"/>
</dbReference>
<organism evidence="1 2">
    <name type="scientific">Brachionus calyciflorus</name>
    <dbReference type="NCBI Taxonomy" id="104777"/>
    <lineage>
        <taxon>Eukaryota</taxon>
        <taxon>Metazoa</taxon>
        <taxon>Spiralia</taxon>
        <taxon>Gnathifera</taxon>
        <taxon>Rotifera</taxon>
        <taxon>Eurotatoria</taxon>
        <taxon>Monogononta</taxon>
        <taxon>Pseudotrocha</taxon>
        <taxon>Ploima</taxon>
        <taxon>Brachionidae</taxon>
        <taxon>Brachionus</taxon>
    </lineage>
</organism>
<proteinExistence type="predicted"/>
<evidence type="ECO:0000313" key="1">
    <source>
        <dbReference type="EMBL" id="CAF0939473.1"/>
    </source>
</evidence>